<evidence type="ECO:0000313" key="1">
    <source>
        <dbReference type="EMBL" id="TRZ25781.1"/>
    </source>
</evidence>
<dbReference type="Proteomes" id="UP000796761">
    <property type="component" value="Unassembled WGS sequence"/>
</dbReference>
<comment type="caution">
    <text evidence="1">The sequence shown here is derived from an EMBL/GenBank/DDBJ whole genome shotgun (WGS) entry which is preliminary data.</text>
</comment>
<reference evidence="1" key="1">
    <citation type="submission" date="2019-04" db="EMBL/GenBank/DDBJ databases">
        <title>Genome assembly of Zosterops borbonicus 15179.</title>
        <authorList>
            <person name="Leroy T."/>
            <person name="Anselmetti Y."/>
            <person name="Tilak M.-K."/>
            <person name="Nabholz B."/>
        </authorList>
    </citation>
    <scope>NUCLEOTIDE SEQUENCE</scope>
    <source>
        <strain evidence="1">HGM_15179</strain>
        <tissue evidence="1">Muscle</tissue>
    </source>
</reference>
<organism evidence="1 2">
    <name type="scientific">Zosterops borbonicus</name>
    <dbReference type="NCBI Taxonomy" id="364589"/>
    <lineage>
        <taxon>Eukaryota</taxon>
        <taxon>Metazoa</taxon>
        <taxon>Chordata</taxon>
        <taxon>Craniata</taxon>
        <taxon>Vertebrata</taxon>
        <taxon>Euteleostomi</taxon>
        <taxon>Archelosauria</taxon>
        <taxon>Archosauria</taxon>
        <taxon>Dinosauria</taxon>
        <taxon>Saurischia</taxon>
        <taxon>Theropoda</taxon>
        <taxon>Coelurosauria</taxon>
        <taxon>Aves</taxon>
        <taxon>Neognathae</taxon>
        <taxon>Neoaves</taxon>
        <taxon>Telluraves</taxon>
        <taxon>Australaves</taxon>
        <taxon>Passeriformes</taxon>
        <taxon>Sylvioidea</taxon>
        <taxon>Zosteropidae</taxon>
        <taxon>Zosterops</taxon>
    </lineage>
</organism>
<protein>
    <submittedName>
        <fullName evidence="1">Uncharacterized protein</fullName>
    </submittedName>
</protein>
<accession>A0A8K1GXQ0</accession>
<dbReference type="EMBL" id="SWJQ01000021">
    <property type="protein sequence ID" value="TRZ25781.1"/>
    <property type="molecule type" value="Genomic_DNA"/>
</dbReference>
<proteinExistence type="predicted"/>
<gene>
    <name evidence="1" type="ORF">HGM15179_001367</name>
</gene>
<feature type="non-terminal residue" evidence="1">
    <location>
        <position position="90"/>
    </location>
</feature>
<dbReference type="AlphaFoldDB" id="A0A8K1GXQ0"/>
<sequence length="90" mass="10810">ELLTAEPVPDPVMGCKCLVASRTIKPRYLNFINFSSKMFEFPVTTNNHNYYHQMWMYEVSQYDHRNQSECDHLFKLHPLIDQLDKKFKQL</sequence>
<keyword evidence="2" id="KW-1185">Reference proteome</keyword>
<evidence type="ECO:0000313" key="2">
    <source>
        <dbReference type="Proteomes" id="UP000796761"/>
    </source>
</evidence>
<name>A0A8K1GXQ0_9PASS</name>